<dbReference type="SMART" id="SM00458">
    <property type="entry name" value="RICIN"/>
    <property type="match status" value="1"/>
</dbReference>
<feature type="signal peptide" evidence="1">
    <location>
        <begin position="1"/>
        <end position="29"/>
    </location>
</feature>
<evidence type="ECO:0000313" key="3">
    <source>
        <dbReference type="EMBL" id="MBB4679590.1"/>
    </source>
</evidence>
<feature type="chain" id="PRO_5039191990" description="Ricin B lectin domain-containing protein" evidence="1">
    <location>
        <begin position="30"/>
        <end position="173"/>
    </location>
</feature>
<dbReference type="SUPFAM" id="SSF50370">
    <property type="entry name" value="Ricin B-like lectins"/>
    <property type="match status" value="1"/>
</dbReference>
<dbReference type="CDD" id="cd00161">
    <property type="entry name" value="beta-trefoil_Ricin-like"/>
    <property type="match status" value="1"/>
</dbReference>
<dbReference type="InterPro" id="IPR000772">
    <property type="entry name" value="Ricin_B_lectin"/>
</dbReference>
<evidence type="ECO:0000313" key="4">
    <source>
        <dbReference type="Proteomes" id="UP000533598"/>
    </source>
</evidence>
<name>A0A7W7CEF1_9PSEU</name>
<dbReference type="AlphaFoldDB" id="A0A7W7CEF1"/>
<dbReference type="Gene3D" id="2.80.10.50">
    <property type="match status" value="2"/>
</dbReference>
<accession>A0A7W7CEF1</accession>
<dbReference type="Proteomes" id="UP000533598">
    <property type="component" value="Unassembled WGS sequence"/>
</dbReference>
<sequence>MRTHRKIAIFVAIVTMVILSAGTTASAAAAPPPFTAHMKFLHSGKCLETANNAGHNGARVQQWECLAQPAAYWIFNLNPAKGVWIQHRDHPAQCLKIAGPSKANGARAELYTCADQAEAYWELRQKENDPRYFYLVNRYSGKCLQIAGRGMANGAVAEQWDCQGQQNAYFNRD</sequence>
<feature type="domain" description="Ricin B lectin" evidence="2">
    <location>
        <begin position="34"/>
        <end position="171"/>
    </location>
</feature>
<proteinExistence type="predicted"/>
<dbReference type="RefSeq" id="WP_185005318.1">
    <property type="nucleotide sequence ID" value="NZ_BAAAUI010000001.1"/>
</dbReference>
<dbReference type="InterPro" id="IPR035992">
    <property type="entry name" value="Ricin_B-like_lectins"/>
</dbReference>
<dbReference type="Pfam" id="PF14200">
    <property type="entry name" value="RicinB_lectin_2"/>
    <property type="match status" value="1"/>
</dbReference>
<evidence type="ECO:0000259" key="2">
    <source>
        <dbReference type="SMART" id="SM00458"/>
    </source>
</evidence>
<organism evidence="3 4">
    <name type="scientific">Crossiella cryophila</name>
    <dbReference type="NCBI Taxonomy" id="43355"/>
    <lineage>
        <taxon>Bacteria</taxon>
        <taxon>Bacillati</taxon>
        <taxon>Actinomycetota</taxon>
        <taxon>Actinomycetes</taxon>
        <taxon>Pseudonocardiales</taxon>
        <taxon>Pseudonocardiaceae</taxon>
        <taxon>Crossiella</taxon>
    </lineage>
</organism>
<comment type="caution">
    <text evidence="3">The sequence shown here is derived from an EMBL/GenBank/DDBJ whole genome shotgun (WGS) entry which is preliminary data.</text>
</comment>
<protein>
    <recommendedName>
        <fullName evidence="2">Ricin B lectin domain-containing protein</fullName>
    </recommendedName>
</protein>
<keyword evidence="4" id="KW-1185">Reference proteome</keyword>
<dbReference type="PROSITE" id="PS50231">
    <property type="entry name" value="RICIN_B_LECTIN"/>
    <property type="match status" value="1"/>
</dbReference>
<reference evidence="3 4" key="1">
    <citation type="submission" date="2020-08" db="EMBL/GenBank/DDBJ databases">
        <title>Sequencing the genomes of 1000 actinobacteria strains.</title>
        <authorList>
            <person name="Klenk H.-P."/>
        </authorList>
    </citation>
    <scope>NUCLEOTIDE SEQUENCE [LARGE SCALE GENOMIC DNA]</scope>
    <source>
        <strain evidence="3 4">DSM 44230</strain>
    </source>
</reference>
<dbReference type="EMBL" id="JACHMH010000001">
    <property type="protein sequence ID" value="MBB4679590.1"/>
    <property type="molecule type" value="Genomic_DNA"/>
</dbReference>
<keyword evidence="1" id="KW-0732">Signal</keyword>
<evidence type="ECO:0000256" key="1">
    <source>
        <dbReference type="SAM" id="SignalP"/>
    </source>
</evidence>
<gene>
    <name evidence="3" type="ORF">HNR67_005708</name>
</gene>